<proteinExistence type="predicted"/>
<sequence>MKIAKLRLLLNTRYQPFKAAHQHQERKCKYLFTREKGVRFRSLKDLGVRK</sequence>
<organism evidence="1 2">
    <name type="scientific">Pistacia atlantica</name>
    <dbReference type="NCBI Taxonomy" id="434234"/>
    <lineage>
        <taxon>Eukaryota</taxon>
        <taxon>Viridiplantae</taxon>
        <taxon>Streptophyta</taxon>
        <taxon>Embryophyta</taxon>
        <taxon>Tracheophyta</taxon>
        <taxon>Spermatophyta</taxon>
        <taxon>Magnoliopsida</taxon>
        <taxon>eudicotyledons</taxon>
        <taxon>Gunneridae</taxon>
        <taxon>Pentapetalae</taxon>
        <taxon>rosids</taxon>
        <taxon>malvids</taxon>
        <taxon>Sapindales</taxon>
        <taxon>Anacardiaceae</taxon>
        <taxon>Pistacia</taxon>
    </lineage>
</organism>
<name>A0ACC1AD62_9ROSI</name>
<protein>
    <submittedName>
        <fullName evidence="1">Uncharacterized protein</fullName>
    </submittedName>
</protein>
<dbReference type="EMBL" id="CM047907">
    <property type="protein sequence ID" value="KAJ0084232.1"/>
    <property type="molecule type" value="Genomic_DNA"/>
</dbReference>
<comment type="caution">
    <text evidence="1">The sequence shown here is derived from an EMBL/GenBank/DDBJ whole genome shotgun (WGS) entry which is preliminary data.</text>
</comment>
<dbReference type="Proteomes" id="UP001164250">
    <property type="component" value="Chromosome 11"/>
</dbReference>
<evidence type="ECO:0000313" key="2">
    <source>
        <dbReference type="Proteomes" id="UP001164250"/>
    </source>
</evidence>
<reference evidence="2" key="1">
    <citation type="journal article" date="2023" name="G3 (Bethesda)">
        <title>Genome assembly and association tests identify interacting loci associated with vigor, precocity, and sex in interspecific pistachio rootstocks.</title>
        <authorList>
            <person name="Palmer W."/>
            <person name="Jacygrad E."/>
            <person name="Sagayaradj S."/>
            <person name="Cavanaugh K."/>
            <person name="Han R."/>
            <person name="Bertier L."/>
            <person name="Beede B."/>
            <person name="Kafkas S."/>
            <person name="Golino D."/>
            <person name="Preece J."/>
            <person name="Michelmore R."/>
        </authorList>
    </citation>
    <scope>NUCLEOTIDE SEQUENCE [LARGE SCALE GENOMIC DNA]</scope>
</reference>
<evidence type="ECO:0000313" key="1">
    <source>
        <dbReference type="EMBL" id="KAJ0084232.1"/>
    </source>
</evidence>
<accession>A0ACC1AD62</accession>
<keyword evidence="2" id="KW-1185">Reference proteome</keyword>
<gene>
    <name evidence="1" type="ORF">Patl1_30549</name>
</gene>